<dbReference type="EC" id="3.4.21.-" evidence="1"/>
<dbReference type="EMBL" id="JZWT02000028">
    <property type="protein sequence ID" value="MFB6491303.1"/>
    <property type="molecule type" value="Genomic_DNA"/>
</dbReference>
<accession>A0ACC6V2L2</accession>
<proteinExistence type="predicted"/>
<sequence length="525" mass="55620">MDSRDMALAAVILSSIAIALLLVFIAISFYTPPPPQQKYIVVIPITNVIDDCWVNPLLPYILNLNKSSVAGIILYVDSPGGTLDATEALYGALKGLGKPIYAVADGLDASGAFYVSMAAQRVYASPSALVGNIGAWTIIEPDVFWTPIPLEVYSTGPDKLYGMSLLQYYDSVDQAAASFLNVVVRSRGDRLKAPLSLLASGRLFTAQEALRLGLIDQIGGLSQAIADMARALNLTKYSVVTIYSYFGVMPPNCTSSLSAEARIPLTFLLNTSLTPIYYIYPQAVKVDINMSVSPPKVPQGAPPNTKYVVIDVSHGNFIPQAFIQELAADLAQDNCSVAFALSSSELTNLLGNASGVVIAEPSVPYSQAAVDALASASRHGVRIAIFYDPRLATSLLISSSPPEPVYLDALLSKFGVGLYDGYLYNGSALLGSFSSNWQFVHISTYNSTLVDGPLVFFTPAALAGSGAGAYADADLTGYGKGVYAVVLQRGNVTVVGSITSFLPYFATLGNNAEFLANVANWLCGG</sequence>
<gene>
    <name evidence="1" type="ORF">TU35_008755</name>
</gene>
<organism evidence="1 2">
    <name type="scientific">Thermoproteus sp. AZ2</name>
    <dbReference type="NCBI Taxonomy" id="1609232"/>
    <lineage>
        <taxon>Archaea</taxon>
        <taxon>Thermoproteota</taxon>
        <taxon>Thermoprotei</taxon>
        <taxon>Thermoproteales</taxon>
        <taxon>Thermoproteaceae</taxon>
        <taxon>Thermoproteus</taxon>
    </lineage>
</organism>
<evidence type="ECO:0000313" key="1">
    <source>
        <dbReference type="EMBL" id="MFB6491303.1"/>
    </source>
</evidence>
<comment type="caution">
    <text evidence="1">The sequence shown here is derived from an EMBL/GenBank/DDBJ whole genome shotgun (WGS) entry which is preliminary data.</text>
</comment>
<dbReference type="Proteomes" id="UP000033636">
    <property type="component" value="Unassembled WGS sequence"/>
</dbReference>
<evidence type="ECO:0000313" key="2">
    <source>
        <dbReference type="Proteomes" id="UP000033636"/>
    </source>
</evidence>
<keyword evidence="1" id="KW-0378">Hydrolase</keyword>
<name>A0ACC6V2L2_9CREN</name>
<reference evidence="1" key="1">
    <citation type="submission" date="2024-07" db="EMBL/GenBank/DDBJ databases">
        <title>Metagenome and Metagenome-Assembled Genomes of Archaea from a hot spring from the geothermal field of Los Azufres, Mexico.</title>
        <authorList>
            <person name="Marin-Paredes R."/>
            <person name="Martinez-Romero E."/>
            <person name="Servin-Garciduenas L.E."/>
        </authorList>
    </citation>
    <scope>NUCLEOTIDE SEQUENCE</scope>
</reference>
<protein>
    <submittedName>
        <fullName evidence="1">S49 family peptidase</fullName>
        <ecNumber evidence="1">3.4.21.-</ecNumber>
    </submittedName>
</protein>